<gene>
    <name evidence="5" type="ORF">DFH08DRAFT_987771</name>
</gene>
<dbReference type="EMBL" id="JARIHO010000011">
    <property type="protein sequence ID" value="KAJ7353403.1"/>
    <property type="molecule type" value="Genomic_DNA"/>
</dbReference>
<sequence>MPISSRPSAPLIAMVGSTGNQGGSIVQALAESDRPYRIRGLTRDVTKPAAPKFANQGVETVNVTLSVENANVVQKVFKRADFVFVVTNFWEHLDPNREADNGKMMVDAAKAAGIDLLIWSTLEPVSNISKGKYAQVGHFDSNGQITAYARASGVPLLIVQAQWYISNFLLSDAMALTKEADGSYTLGLPVGPDTIVPVIDTLHDYGH</sequence>
<dbReference type="AlphaFoldDB" id="A0AAD7AAC3"/>
<accession>A0AAD7AAC3</accession>
<evidence type="ECO:0000256" key="1">
    <source>
        <dbReference type="ARBA" id="ARBA00006328"/>
    </source>
</evidence>
<dbReference type="InterPro" id="IPR036291">
    <property type="entry name" value="NAD(P)-bd_dom_sf"/>
</dbReference>
<dbReference type="InterPro" id="IPR008030">
    <property type="entry name" value="NmrA-like"/>
</dbReference>
<dbReference type="GO" id="GO:0016491">
    <property type="term" value="F:oxidoreductase activity"/>
    <property type="evidence" value="ECO:0007669"/>
    <property type="project" value="UniProtKB-KW"/>
</dbReference>
<dbReference type="Gene3D" id="3.90.25.10">
    <property type="entry name" value="UDP-galactose 4-epimerase, domain 1"/>
    <property type="match status" value="1"/>
</dbReference>
<evidence type="ECO:0000313" key="5">
    <source>
        <dbReference type="EMBL" id="KAJ7353403.1"/>
    </source>
</evidence>
<reference evidence="5" key="1">
    <citation type="submission" date="2023-03" db="EMBL/GenBank/DDBJ databases">
        <title>Massive genome expansion in bonnet fungi (Mycena s.s.) driven by repeated elements and novel gene families across ecological guilds.</title>
        <authorList>
            <consortium name="Lawrence Berkeley National Laboratory"/>
            <person name="Harder C.B."/>
            <person name="Miyauchi S."/>
            <person name="Viragh M."/>
            <person name="Kuo A."/>
            <person name="Thoen E."/>
            <person name="Andreopoulos B."/>
            <person name="Lu D."/>
            <person name="Skrede I."/>
            <person name="Drula E."/>
            <person name="Henrissat B."/>
            <person name="Morin E."/>
            <person name="Kohler A."/>
            <person name="Barry K."/>
            <person name="LaButti K."/>
            <person name="Morin E."/>
            <person name="Salamov A."/>
            <person name="Lipzen A."/>
            <person name="Mereny Z."/>
            <person name="Hegedus B."/>
            <person name="Baldrian P."/>
            <person name="Stursova M."/>
            <person name="Weitz H."/>
            <person name="Taylor A."/>
            <person name="Grigoriev I.V."/>
            <person name="Nagy L.G."/>
            <person name="Martin F."/>
            <person name="Kauserud H."/>
        </authorList>
    </citation>
    <scope>NUCLEOTIDE SEQUENCE</scope>
    <source>
        <strain evidence="5">CBHHK002</strain>
    </source>
</reference>
<proteinExistence type="inferred from homology"/>
<organism evidence="5 6">
    <name type="scientific">Mycena albidolilacea</name>
    <dbReference type="NCBI Taxonomy" id="1033008"/>
    <lineage>
        <taxon>Eukaryota</taxon>
        <taxon>Fungi</taxon>
        <taxon>Dikarya</taxon>
        <taxon>Basidiomycota</taxon>
        <taxon>Agaricomycotina</taxon>
        <taxon>Agaricomycetes</taxon>
        <taxon>Agaricomycetidae</taxon>
        <taxon>Agaricales</taxon>
        <taxon>Marasmiineae</taxon>
        <taxon>Mycenaceae</taxon>
        <taxon>Mycena</taxon>
    </lineage>
</organism>
<evidence type="ECO:0000313" key="6">
    <source>
        <dbReference type="Proteomes" id="UP001218218"/>
    </source>
</evidence>
<dbReference type="SUPFAM" id="SSF51735">
    <property type="entry name" value="NAD(P)-binding Rossmann-fold domains"/>
    <property type="match status" value="1"/>
</dbReference>
<evidence type="ECO:0000256" key="2">
    <source>
        <dbReference type="ARBA" id="ARBA00022857"/>
    </source>
</evidence>
<keyword evidence="2" id="KW-0521">NADP</keyword>
<dbReference type="Pfam" id="PF05368">
    <property type="entry name" value="NmrA"/>
    <property type="match status" value="1"/>
</dbReference>
<keyword evidence="6" id="KW-1185">Reference proteome</keyword>
<dbReference type="PANTHER" id="PTHR42748">
    <property type="entry name" value="NITROGEN METABOLITE REPRESSION PROTEIN NMRA FAMILY MEMBER"/>
    <property type="match status" value="1"/>
</dbReference>
<dbReference type="Proteomes" id="UP001218218">
    <property type="component" value="Unassembled WGS sequence"/>
</dbReference>
<feature type="domain" description="NmrA-like" evidence="4">
    <location>
        <begin position="11"/>
        <end position="206"/>
    </location>
</feature>
<dbReference type="InterPro" id="IPR051164">
    <property type="entry name" value="NmrA-like_oxidored"/>
</dbReference>
<comment type="caution">
    <text evidence="5">The sequence shown here is derived from an EMBL/GenBank/DDBJ whole genome shotgun (WGS) entry which is preliminary data.</text>
</comment>
<dbReference type="Gene3D" id="3.40.50.720">
    <property type="entry name" value="NAD(P)-binding Rossmann-like Domain"/>
    <property type="match status" value="1"/>
</dbReference>
<protein>
    <submittedName>
        <fullName evidence="5">NmrA-domain-containing protein</fullName>
    </submittedName>
</protein>
<comment type="similarity">
    <text evidence="1">Belongs to the NmrA-type oxidoreductase family.</text>
</comment>
<keyword evidence="3" id="KW-0560">Oxidoreductase</keyword>
<dbReference type="GO" id="GO:0005634">
    <property type="term" value="C:nucleus"/>
    <property type="evidence" value="ECO:0007669"/>
    <property type="project" value="TreeGrafter"/>
</dbReference>
<evidence type="ECO:0000256" key="3">
    <source>
        <dbReference type="ARBA" id="ARBA00023002"/>
    </source>
</evidence>
<dbReference type="PANTHER" id="PTHR42748:SF30">
    <property type="entry name" value="NMRA-LIKE DOMAIN-CONTAINING PROTEIN"/>
    <property type="match status" value="1"/>
</dbReference>
<evidence type="ECO:0000259" key="4">
    <source>
        <dbReference type="Pfam" id="PF05368"/>
    </source>
</evidence>
<name>A0AAD7AAC3_9AGAR</name>